<feature type="domain" description="C2H2-type" evidence="9">
    <location>
        <begin position="299"/>
        <end position="328"/>
    </location>
</feature>
<dbReference type="GO" id="GO:0008270">
    <property type="term" value="F:zinc ion binding"/>
    <property type="evidence" value="ECO:0007669"/>
    <property type="project" value="UniProtKB-KW"/>
</dbReference>
<dbReference type="GO" id="GO:0006357">
    <property type="term" value="P:regulation of transcription by RNA polymerase II"/>
    <property type="evidence" value="ECO:0007669"/>
    <property type="project" value="TreeGrafter"/>
</dbReference>
<dbReference type="GO" id="GO:0003700">
    <property type="term" value="F:DNA-binding transcription factor activity"/>
    <property type="evidence" value="ECO:0007669"/>
    <property type="project" value="TreeGrafter"/>
</dbReference>
<dbReference type="GO" id="GO:0005634">
    <property type="term" value="C:nucleus"/>
    <property type="evidence" value="ECO:0007669"/>
    <property type="project" value="UniProtKB-SubCell"/>
</dbReference>
<dbReference type="Proteomes" id="UP001374579">
    <property type="component" value="Unassembled WGS sequence"/>
</dbReference>
<sequence length="564" mass="64360">MDADDSQESACRKRIQYKSYDSSQMEKAMTAVQYDGKTMYRAAKEFKVPMNTLRDRLIAKGLFKPKTPNNSQNSVIGKRKRLSDSKEKERTKAHITLDDDILERWREIGTSEGLTSNAAITRFLVSLYYKAEKEGELKSDIRCHQCHNPLTLFCVNCQLISQATPPQPALSHESTEVQGVSSVAEKQSETPFSPQSDCVVKAESVSTTVQPTRRSTRRKKPPRSCEKNEKPKVQEPPSSDEEQAGFDDNHFLDQDWPEIEDTARAEDGGDVRDDPAFSLDELFNSFEEESLKKPRVRGHECPQCHLTFTDLQELTDHFEETKHISEYLCQQCDKSFKNKSALRQHSRVHNRQEHQCAICGLSFKFPSRLNKHIKTHGTDKPHVCDKCGKSFVSVYYLRDHIKIHSEERRYKCEICGAAFKQKPALYAHGKKHTNEKPFQCQYCGLKFRDSQKVKIHVRTHTGEKPYKCGMCDATFVSNSNMWQHCAYVHGKSTKTHPCTKCPLTFAAKGKLKVHMKNTHAEPGEGEGGEEVENTNAVSCQFAMMRQTMQSMYIEIQGGNQLVQL</sequence>
<dbReference type="FunFam" id="3.30.160.60:FF:000534">
    <property type="entry name" value="zinc finger protein 674"/>
    <property type="match status" value="1"/>
</dbReference>
<keyword evidence="6" id="KW-0539">Nucleus</keyword>
<keyword evidence="3" id="KW-0677">Repeat</keyword>
<reference evidence="10 11" key="1">
    <citation type="submission" date="2024-02" db="EMBL/GenBank/DDBJ databases">
        <title>Chromosome-scale genome assembly of the rough periwinkle Littorina saxatilis.</title>
        <authorList>
            <person name="De Jode A."/>
            <person name="Faria R."/>
            <person name="Formenti G."/>
            <person name="Sims Y."/>
            <person name="Smith T.P."/>
            <person name="Tracey A."/>
            <person name="Wood J.M.D."/>
            <person name="Zagrodzka Z.B."/>
            <person name="Johannesson K."/>
            <person name="Butlin R.K."/>
            <person name="Leder E.H."/>
        </authorList>
    </citation>
    <scope>NUCLEOTIDE SEQUENCE [LARGE SCALE GENOMIC DNA]</scope>
    <source>
        <strain evidence="10">Snail1</strain>
        <tissue evidence="10">Muscle</tissue>
    </source>
</reference>
<dbReference type="PANTHER" id="PTHR24390">
    <property type="entry name" value="ZINC FINGER PROTEIN"/>
    <property type="match status" value="1"/>
</dbReference>
<dbReference type="Gene3D" id="3.30.160.60">
    <property type="entry name" value="Classic Zinc Finger"/>
    <property type="match status" value="7"/>
</dbReference>
<evidence type="ECO:0000256" key="5">
    <source>
        <dbReference type="ARBA" id="ARBA00022833"/>
    </source>
</evidence>
<dbReference type="Pfam" id="PF13912">
    <property type="entry name" value="zf-C2H2_6"/>
    <property type="match status" value="1"/>
</dbReference>
<comment type="subcellular location">
    <subcellularLocation>
        <location evidence="1">Nucleus</location>
    </subcellularLocation>
</comment>
<accession>A0AAN9GMS6</accession>
<dbReference type="GO" id="GO:0000978">
    <property type="term" value="F:RNA polymerase II cis-regulatory region sequence-specific DNA binding"/>
    <property type="evidence" value="ECO:0007669"/>
    <property type="project" value="TreeGrafter"/>
</dbReference>
<feature type="domain" description="C2H2-type" evidence="9">
    <location>
        <begin position="354"/>
        <end position="381"/>
    </location>
</feature>
<dbReference type="SMART" id="SM00355">
    <property type="entry name" value="ZnF_C2H2"/>
    <property type="match status" value="8"/>
</dbReference>
<dbReference type="SUPFAM" id="SSF57667">
    <property type="entry name" value="beta-beta-alpha zinc fingers"/>
    <property type="match status" value="4"/>
</dbReference>
<evidence type="ECO:0000259" key="9">
    <source>
        <dbReference type="PROSITE" id="PS50157"/>
    </source>
</evidence>
<dbReference type="SUPFAM" id="SSF46689">
    <property type="entry name" value="Homeodomain-like"/>
    <property type="match status" value="1"/>
</dbReference>
<evidence type="ECO:0000256" key="1">
    <source>
        <dbReference type="ARBA" id="ARBA00004123"/>
    </source>
</evidence>
<evidence type="ECO:0000256" key="7">
    <source>
        <dbReference type="PROSITE-ProRule" id="PRU00042"/>
    </source>
</evidence>
<gene>
    <name evidence="10" type="ORF">V1264_000162</name>
</gene>
<evidence type="ECO:0000256" key="6">
    <source>
        <dbReference type="ARBA" id="ARBA00023242"/>
    </source>
</evidence>
<dbReference type="InterPro" id="IPR013087">
    <property type="entry name" value="Znf_C2H2_type"/>
</dbReference>
<evidence type="ECO:0000313" key="11">
    <source>
        <dbReference type="Proteomes" id="UP001374579"/>
    </source>
</evidence>
<dbReference type="FunFam" id="3.30.160.60:FF:000702">
    <property type="entry name" value="Transcription factor E4F1 isoform 1"/>
    <property type="match status" value="1"/>
</dbReference>
<evidence type="ECO:0000313" key="10">
    <source>
        <dbReference type="EMBL" id="KAK7114034.1"/>
    </source>
</evidence>
<organism evidence="10 11">
    <name type="scientific">Littorina saxatilis</name>
    <dbReference type="NCBI Taxonomy" id="31220"/>
    <lineage>
        <taxon>Eukaryota</taxon>
        <taxon>Metazoa</taxon>
        <taxon>Spiralia</taxon>
        <taxon>Lophotrochozoa</taxon>
        <taxon>Mollusca</taxon>
        <taxon>Gastropoda</taxon>
        <taxon>Caenogastropoda</taxon>
        <taxon>Littorinimorpha</taxon>
        <taxon>Littorinoidea</taxon>
        <taxon>Littorinidae</taxon>
        <taxon>Littorina</taxon>
    </lineage>
</organism>
<feature type="compositionally biased region" description="Basic and acidic residues" evidence="8">
    <location>
        <begin position="223"/>
        <end position="233"/>
    </location>
</feature>
<dbReference type="Gene3D" id="1.10.10.60">
    <property type="entry name" value="Homeodomain-like"/>
    <property type="match status" value="1"/>
</dbReference>
<feature type="domain" description="C2H2-type" evidence="9">
    <location>
        <begin position="410"/>
        <end position="437"/>
    </location>
</feature>
<feature type="domain" description="C2H2-type" evidence="9">
    <location>
        <begin position="438"/>
        <end position="465"/>
    </location>
</feature>
<feature type="domain" description="C2H2-type" evidence="9">
    <location>
        <begin position="496"/>
        <end position="524"/>
    </location>
</feature>
<keyword evidence="4 7" id="KW-0863">Zinc-finger</keyword>
<comment type="caution">
    <text evidence="10">The sequence shown here is derived from an EMBL/GenBank/DDBJ whole genome shotgun (WGS) entry which is preliminary data.</text>
</comment>
<name>A0AAN9GMS6_9CAEN</name>
<feature type="compositionally biased region" description="Polar residues" evidence="8">
    <location>
        <begin position="176"/>
        <end position="196"/>
    </location>
</feature>
<dbReference type="EMBL" id="JBAMIC010000001">
    <property type="protein sequence ID" value="KAK7114034.1"/>
    <property type="molecule type" value="Genomic_DNA"/>
</dbReference>
<keyword evidence="2" id="KW-0479">Metal-binding</keyword>
<feature type="region of interest" description="Disordered" evidence="8">
    <location>
        <begin position="165"/>
        <end position="252"/>
    </location>
</feature>
<feature type="region of interest" description="Disordered" evidence="8">
    <location>
        <begin position="61"/>
        <end position="89"/>
    </location>
</feature>
<dbReference type="Pfam" id="PF00096">
    <property type="entry name" value="zf-C2H2"/>
    <property type="match status" value="5"/>
</dbReference>
<keyword evidence="11" id="KW-1185">Reference proteome</keyword>
<dbReference type="FunFam" id="3.30.160.60:FF:000110">
    <property type="entry name" value="Zinc finger protein-like"/>
    <property type="match status" value="1"/>
</dbReference>
<keyword evidence="5" id="KW-0862">Zinc</keyword>
<dbReference type="InterPro" id="IPR036236">
    <property type="entry name" value="Znf_C2H2_sf"/>
</dbReference>
<dbReference type="PANTHER" id="PTHR24390:SF244">
    <property type="entry name" value="LD33778P-RELATED"/>
    <property type="match status" value="1"/>
</dbReference>
<evidence type="ECO:0000256" key="4">
    <source>
        <dbReference type="ARBA" id="ARBA00022771"/>
    </source>
</evidence>
<protein>
    <recommendedName>
        <fullName evidence="9">C2H2-type domain-containing protein</fullName>
    </recommendedName>
</protein>
<dbReference type="PROSITE" id="PS50157">
    <property type="entry name" value="ZINC_FINGER_C2H2_2"/>
    <property type="match status" value="8"/>
</dbReference>
<feature type="domain" description="C2H2-type" evidence="9">
    <location>
        <begin position="327"/>
        <end position="354"/>
    </location>
</feature>
<evidence type="ECO:0000256" key="3">
    <source>
        <dbReference type="ARBA" id="ARBA00022737"/>
    </source>
</evidence>
<feature type="domain" description="C2H2-type" evidence="9">
    <location>
        <begin position="466"/>
        <end position="494"/>
    </location>
</feature>
<dbReference type="AlphaFoldDB" id="A0AAN9GMS6"/>
<dbReference type="PROSITE" id="PS00028">
    <property type="entry name" value="ZINC_FINGER_C2H2_1"/>
    <property type="match status" value="7"/>
</dbReference>
<evidence type="ECO:0000256" key="2">
    <source>
        <dbReference type="ARBA" id="ARBA00022723"/>
    </source>
</evidence>
<dbReference type="InterPro" id="IPR009057">
    <property type="entry name" value="Homeodomain-like_sf"/>
</dbReference>
<evidence type="ECO:0000256" key="8">
    <source>
        <dbReference type="SAM" id="MobiDB-lite"/>
    </source>
</evidence>
<feature type="domain" description="C2H2-type" evidence="9">
    <location>
        <begin position="382"/>
        <end position="409"/>
    </location>
</feature>
<proteinExistence type="predicted"/>